<keyword evidence="1" id="KW-1133">Transmembrane helix</keyword>
<gene>
    <name evidence="4" type="ORF">FPAR1323_LOCUS3699</name>
</gene>
<dbReference type="GO" id="GO:0005506">
    <property type="term" value="F:iron ion binding"/>
    <property type="evidence" value="ECO:0007669"/>
    <property type="project" value="InterPro"/>
</dbReference>
<dbReference type="PANTHER" id="PTHR48136:SF1">
    <property type="entry name" value="RUBREDOXIN-LIKE SUPERFAMILY PROTEIN"/>
    <property type="match status" value="1"/>
</dbReference>
<feature type="transmembrane region" description="Helical" evidence="1">
    <location>
        <begin position="125"/>
        <end position="145"/>
    </location>
</feature>
<accession>A0A7S2BFA2</accession>
<feature type="signal peptide" evidence="2">
    <location>
        <begin position="1"/>
        <end position="19"/>
    </location>
</feature>
<dbReference type="PROSITE" id="PS50903">
    <property type="entry name" value="RUBREDOXIN_LIKE"/>
    <property type="match status" value="1"/>
</dbReference>
<keyword evidence="1" id="KW-0812">Transmembrane</keyword>
<proteinExistence type="predicted"/>
<keyword evidence="2" id="KW-0732">Signal</keyword>
<dbReference type="Gene3D" id="2.20.28.10">
    <property type="match status" value="1"/>
</dbReference>
<protein>
    <recommendedName>
        <fullName evidence="3">Rubredoxin-like domain-containing protein</fullName>
    </recommendedName>
</protein>
<feature type="domain" description="Rubredoxin-like" evidence="3">
    <location>
        <begin position="65"/>
        <end position="109"/>
    </location>
</feature>
<evidence type="ECO:0000256" key="1">
    <source>
        <dbReference type="SAM" id="Phobius"/>
    </source>
</evidence>
<evidence type="ECO:0000313" key="4">
    <source>
        <dbReference type="EMBL" id="CAD9394952.1"/>
    </source>
</evidence>
<organism evidence="4">
    <name type="scientific">Florenciella parvula</name>
    <dbReference type="NCBI Taxonomy" id="236787"/>
    <lineage>
        <taxon>Eukaryota</taxon>
        <taxon>Sar</taxon>
        <taxon>Stramenopiles</taxon>
        <taxon>Ochrophyta</taxon>
        <taxon>Dictyochophyceae</taxon>
        <taxon>Florenciellales</taxon>
        <taxon>Florenciella</taxon>
    </lineage>
</organism>
<name>A0A7S2BFA2_9STRA</name>
<dbReference type="PANTHER" id="PTHR48136">
    <property type="entry name" value="RUBREDOXIN-LIKE SUPERFAMILY PROTEIN"/>
    <property type="match status" value="1"/>
</dbReference>
<dbReference type="SUPFAM" id="SSF57802">
    <property type="entry name" value="Rubredoxin-like"/>
    <property type="match status" value="1"/>
</dbReference>
<keyword evidence="1" id="KW-0472">Membrane</keyword>
<dbReference type="InterPro" id="IPR024934">
    <property type="entry name" value="Rubredoxin-like_dom"/>
</dbReference>
<reference evidence="4" key="1">
    <citation type="submission" date="2021-01" db="EMBL/GenBank/DDBJ databases">
        <authorList>
            <person name="Corre E."/>
            <person name="Pelletier E."/>
            <person name="Niang G."/>
            <person name="Scheremetjew M."/>
            <person name="Finn R."/>
            <person name="Kale V."/>
            <person name="Holt S."/>
            <person name="Cochrane G."/>
            <person name="Meng A."/>
            <person name="Brown T."/>
            <person name="Cohen L."/>
        </authorList>
    </citation>
    <scope>NUCLEOTIDE SEQUENCE</scope>
    <source>
        <strain evidence="4">RCC1693</strain>
    </source>
</reference>
<sequence length="146" mass="15645">MKSAMLTLICAALVASTSAFVTTPGARSLASPVLARRAARASPMMMARRSKKEMAAVQAENSYWEGEWICADCGYIYDSSLFGGLFFEEQTKGFKCPQCSGPRRRYAKKVGDTVGVTLDGGDGPILAASFLGIVITFALGAYFTFN</sequence>
<evidence type="ECO:0000256" key="2">
    <source>
        <dbReference type="SAM" id="SignalP"/>
    </source>
</evidence>
<dbReference type="EMBL" id="HBGT01006795">
    <property type="protein sequence ID" value="CAD9394952.1"/>
    <property type="molecule type" value="Transcribed_RNA"/>
</dbReference>
<dbReference type="AlphaFoldDB" id="A0A7S2BFA2"/>
<evidence type="ECO:0000259" key="3">
    <source>
        <dbReference type="PROSITE" id="PS50903"/>
    </source>
</evidence>
<feature type="chain" id="PRO_5031024167" description="Rubredoxin-like domain-containing protein" evidence="2">
    <location>
        <begin position="20"/>
        <end position="146"/>
    </location>
</feature>